<sequence>MPKLKGSLKNITDKPSTIREVLLRATHTRTNGKTITTSEPVRVKVSESGDFTETLAPGAAVLVLVGADFMARESIPLLVAEGMTTIAEAMEAARDFTPDVHDRLAELAAETQKNLEEARGVKAEADSATARMREAAQALKDSVDGSIAEATVGIKKSGSELLASMQALQSKAASSESEAKESAQGAEASRSAALASASSASSSAGEAAESLAGLRAKIEEWKPHGEQLAQWQPQFEWLKENAASGFTKIAELMQDAAAGVRGELSGLVEQAKTAQTTAGQHSLKAQAAAKDAESVANRVVDAAIAKLKGNAPAMLDTLEELAERVISGGTLETEILQKLSKMADSDTVKKIVARLDGLTIAGVQGLSAALADKAAARHKHGTSDINGLDTELAGFKGALAEKAPRQHGHTLQEISGLSGAILNVRNELSQKASQQYVNSVETEAKRQYGRIKDISVVNSLPASPDAGTIYLVKER</sequence>
<name>A0A854NIN8_CORDP</name>
<dbReference type="RefSeq" id="WP_010934117.1">
    <property type="nucleotide sequence ID" value="NZ_LSVQ01000024.1"/>
</dbReference>
<organism evidence="1 2">
    <name type="scientific">Corynebacterium diphtheriae bv. mitis</name>
    <dbReference type="NCBI Taxonomy" id="1806053"/>
    <lineage>
        <taxon>Bacteria</taxon>
        <taxon>Bacillati</taxon>
        <taxon>Actinomycetota</taxon>
        <taxon>Actinomycetes</taxon>
        <taxon>Mycobacteriales</taxon>
        <taxon>Corynebacteriaceae</taxon>
        <taxon>Corynebacterium</taxon>
    </lineage>
</organism>
<dbReference type="EMBL" id="LSZF01000018">
    <property type="protein sequence ID" value="OWM35544.1"/>
    <property type="molecule type" value="Genomic_DNA"/>
</dbReference>
<proteinExistence type="predicted"/>
<evidence type="ECO:0008006" key="3">
    <source>
        <dbReference type="Google" id="ProtNLM"/>
    </source>
</evidence>
<accession>A0A854NIN8</accession>
<evidence type="ECO:0000313" key="2">
    <source>
        <dbReference type="Proteomes" id="UP000197692"/>
    </source>
</evidence>
<reference evidence="2" key="1">
    <citation type="submission" date="2016-02" db="EMBL/GenBank/DDBJ databases">
        <title>Genomic analyses of a collection of pathogenic Corynebacterium diphtheriae.</title>
        <authorList>
            <person name="Sangal V."/>
            <person name="Titov L."/>
        </authorList>
    </citation>
    <scope>NUCLEOTIDE SEQUENCE [LARGE SCALE GENOMIC DNA]</scope>
    <source>
        <strain evidence="2">1438</strain>
    </source>
</reference>
<gene>
    <name evidence="1" type="ORF">AY602_01885</name>
</gene>
<protein>
    <recommendedName>
        <fullName evidence="3">Phage tail fiber protein</fullName>
    </recommendedName>
</protein>
<dbReference type="AlphaFoldDB" id="A0A854NIN8"/>
<evidence type="ECO:0000313" key="1">
    <source>
        <dbReference type="EMBL" id="OWM35544.1"/>
    </source>
</evidence>
<comment type="caution">
    <text evidence="1">The sequence shown here is derived from an EMBL/GenBank/DDBJ whole genome shotgun (WGS) entry which is preliminary data.</text>
</comment>
<dbReference type="Proteomes" id="UP000197692">
    <property type="component" value="Unassembled WGS sequence"/>
</dbReference>